<name>A0A195BV03_9HYME</name>
<dbReference type="Proteomes" id="UP000078540">
    <property type="component" value="Unassembled WGS sequence"/>
</dbReference>
<dbReference type="AlphaFoldDB" id="A0A195BV03"/>
<sequence>MKFSIRRPYFIAECGTRTRSVIRYDVKCFEAFMYSASGPHQLSHIDGKTSPPVLNRVFSKEVQRGSDVETREFRRALKSTREESHAIPLDREITRKFRCA</sequence>
<gene>
    <name evidence="1" type="ORF">ALC53_00867</name>
</gene>
<reference evidence="1 2" key="1">
    <citation type="submission" date="2015-09" db="EMBL/GenBank/DDBJ databases">
        <title>Atta colombica WGS genome.</title>
        <authorList>
            <person name="Nygaard S."/>
            <person name="Hu H."/>
            <person name="Boomsma J."/>
            <person name="Zhang G."/>
        </authorList>
    </citation>
    <scope>NUCLEOTIDE SEQUENCE [LARGE SCALE GENOMIC DNA]</scope>
    <source>
        <strain evidence="1">Treedump-2</strain>
        <tissue evidence="1">Whole body</tissue>
    </source>
</reference>
<evidence type="ECO:0000313" key="2">
    <source>
        <dbReference type="Proteomes" id="UP000078540"/>
    </source>
</evidence>
<organism evidence="1 2">
    <name type="scientific">Atta colombica</name>
    <dbReference type="NCBI Taxonomy" id="520822"/>
    <lineage>
        <taxon>Eukaryota</taxon>
        <taxon>Metazoa</taxon>
        <taxon>Ecdysozoa</taxon>
        <taxon>Arthropoda</taxon>
        <taxon>Hexapoda</taxon>
        <taxon>Insecta</taxon>
        <taxon>Pterygota</taxon>
        <taxon>Neoptera</taxon>
        <taxon>Endopterygota</taxon>
        <taxon>Hymenoptera</taxon>
        <taxon>Apocrita</taxon>
        <taxon>Aculeata</taxon>
        <taxon>Formicoidea</taxon>
        <taxon>Formicidae</taxon>
        <taxon>Myrmicinae</taxon>
        <taxon>Atta</taxon>
    </lineage>
</organism>
<evidence type="ECO:0000313" key="1">
    <source>
        <dbReference type="EMBL" id="KYM92412.1"/>
    </source>
</evidence>
<protein>
    <submittedName>
        <fullName evidence="1">Uncharacterized protein</fullName>
    </submittedName>
</protein>
<dbReference type="EMBL" id="KQ976401">
    <property type="protein sequence ID" value="KYM92412.1"/>
    <property type="molecule type" value="Genomic_DNA"/>
</dbReference>
<keyword evidence="2" id="KW-1185">Reference proteome</keyword>
<accession>A0A195BV03</accession>
<proteinExistence type="predicted"/>